<keyword evidence="1" id="KW-0812">Transmembrane</keyword>
<dbReference type="Pfam" id="PF22564">
    <property type="entry name" value="HAAS"/>
    <property type="match status" value="1"/>
</dbReference>
<feature type="transmembrane region" description="Helical" evidence="1">
    <location>
        <begin position="79"/>
        <end position="97"/>
    </location>
</feature>
<feature type="transmembrane region" description="Helical" evidence="1">
    <location>
        <begin position="103"/>
        <end position="126"/>
    </location>
</feature>
<proteinExistence type="predicted"/>
<dbReference type="RefSeq" id="WP_378113067.1">
    <property type="nucleotide sequence ID" value="NZ_JBHSNC010000051.1"/>
</dbReference>
<evidence type="ECO:0000313" key="3">
    <source>
        <dbReference type="Proteomes" id="UP001596108"/>
    </source>
</evidence>
<keyword evidence="1" id="KW-0472">Membrane</keyword>
<comment type="caution">
    <text evidence="2">The sequence shown here is derived from an EMBL/GenBank/DDBJ whole genome shotgun (WGS) entry which is preliminary data.</text>
</comment>
<reference evidence="3" key="1">
    <citation type="journal article" date="2019" name="Int. J. Syst. Evol. Microbiol.">
        <title>The Global Catalogue of Microorganisms (GCM) 10K type strain sequencing project: providing services to taxonomists for standard genome sequencing and annotation.</title>
        <authorList>
            <consortium name="The Broad Institute Genomics Platform"/>
            <consortium name="The Broad Institute Genome Sequencing Center for Infectious Disease"/>
            <person name="Wu L."/>
            <person name="Ma J."/>
        </authorList>
    </citation>
    <scope>NUCLEOTIDE SEQUENCE [LARGE SCALE GENOMIC DNA]</scope>
    <source>
        <strain evidence="3">CGMCC 1.18578</strain>
    </source>
</reference>
<keyword evidence="1" id="KW-1133">Transmembrane helix</keyword>
<organism evidence="2 3">
    <name type="scientific">Cohnella yongneupensis</name>
    <dbReference type="NCBI Taxonomy" id="425006"/>
    <lineage>
        <taxon>Bacteria</taxon>
        <taxon>Bacillati</taxon>
        <taxon>Bacillota</taxon>
        <taxon>Bacilli</taxon>
        <taxon>Bacillales</taxon>
        <taxon>Paenibacillaceae</taxon>
        <taxon>Cohnella</taxon>
    </lineage>
</organism>
<accession>A0ABW0R4C7</accession>
<keyword evidence="3" id="KW-1185">Reference proteome</keyword>
<dbReference type="EMBL" id="JBHSNC010000051">
    <property type="protein sequence ID" value="MFC5531127.1"/>
    <property type="molecule type" value="Genomic_DNA"/>
</dbReference>
<protein>
    <submittedName>
        <fullName evidence="2">DUF1700 domain-containing protein</fullName>
    </submittedName>
</protein>
<gene>
    <name evidence="2" type="ORF">ACFPQ4_17040</name>
</gene>
<evidence type="ECO:0000313" key="2">
    <source>
        <dbReference type="EMBL" id="MFC5531127.1"/>
    </source>
</evidence>
<evidence type="ECO:0000256" key="1">
    <source>
        <dbReference type="SAM" id="Phobius"/>
    </source>
</evidence>
<name>A0ABW0R4C7_9BACL</name>
<sequence length="183" mass="20386">MNKQEYLSALREYLAPMPSQDREELLQDYETHFDFGTENGRSEEDTARMLGEPLALAKEILEQGYLPAQPVQQPPKRDIARMIGVTIALLFLNMAALPILASLWAVFASICAVAVAGCLSLVLLLIEHLLYGGITPAKSFVAAGSTGVGMLAAFFVRYYGVRWMLLLTVGYWKWTARTWLGRK</sequence>
<feature type="transmembrane region" description="Helical" evidence="1">
    <location>
        <begin position="138"/>
        <end position="159"/>
    </location>
</feature>
<dbReference type="Proteomes" id="UP001596108">
    <property type="component" value="Unassembled WGS sequence"/>
</dbReference>